<dbReference type="AlphaFoldDB" id="A0A972K5S7"/>
<name>A0A972K5S7_9BACL</name>
<comment type="similarity">
    <text evidence="7">Belongs to the binding-protein-dependent transport system permease family.</text>
</comment>
<evidence type="ECO:0000256" key="7">
    <source>
        <dbReference type="RuleBase" id="RU363032"/>
    </source>
</evidence>
<dbReference type="PANTHER" id="PTHR30193:SF37">
    <property type="entry name" value="INNER MEMBRANE ABC TRANSPORTER PERMEASE PROTEIN YCJO"/>
    <property type="match status" value="1"/>
</dbReference>
<comment type="subcellular location">
    <subcellularLocation>
        <location evidence="1 7">Cell membrane</location>
        <topology evidence="1 7">Multi-pass membrane protein</topology>
    </subcellularLocation>
</comment>
<keyword evidence="6 7" id="KW-0472">Membrane</keyword>
<dbReference type="Proteomes" id="UP000641588">
    <property type="component" value="Unassembled WGS sequence"/>
</dbReference>
<dbReference type="SUPFAM" id="SSF161098">
    <property type="entry name" value="MetI-like"/>
    <property type="match status" value="1"/>
</dbReference>
<evidence type="ECO:0000256" key="2">
    <source>
        <dbReference type="ARBA" id="ARBA00022448"/>
    </source>
</evidence>
<proteinExistence type="inferred from homology"/>
<reference evidence="9" key="1">
    <citation type="submission" date="2019-10" db="EMBL/GenBank/DDBJ databases">
        <title>Description of Paenibacillus glebae sp. nov.</title>
        <authorList>
            <person name="Carlier A."/>
            <person name="Qi S."/>
        </authorList>
    </citation>
    <scope>NUCLEOTIDE SEQUENCE</scope>
    <source>
        <strain evidence="9">LMG 31456</strain>
    </source>
</reference>
<evidence type="ECO:0000256" key="4">
    <source>
        <dbReference type="ARBA" id="ARBA00022692"/>
    </source>
</evidence>
<evidence type="ECO:0000256" key="3">
    <source>
        <dbReference type="ARBA" id="ARBA00022475"/>
    </source>
</evidence>
<keyword evidence="5 7" id="KW-1133">Transmembrane helix</keyword>
<dbReference type="GO" id="GO:0055085">
    <property type="term" value="P:transmembrane transport"/>
    <property type="evidence" value="ECO:0007669"/>
    <property type="project" value="InterPro"/>
</dbReference>
<dbReference type="PROSITE" id="PS50928">
    <property type="entry name" value="ABC_TM1"/>
    <property type="match status" value="1"/>
</dbReference>
<dbReference type="GO" id="GO:0005886">
    <property type="term" value="C:plasma membrane"/>
    <property type="evidence" value="ECO:0007669"/>
    <property type="project" value="UniProtKB-SubCell"/>
</dbReference>
<feature type="transmembrane region" description="Helical" evidence="7">
    <location>
        <begin position="275"/>
        <end position="296"/>
    </location>
</feature>
<dbReference type="InterPro" id="IPR035906">
    <property type="entry name" value="MetI-like_sf"/>
</dbReference>
<keyword evidence="4 7" id="KW-0812">Transmembrane</keyword>
<dbReference type="PANTHER" id="PTHR30193">
    <property type="entry name" value="ABC TRANSPORTER PERMEASE PROTEIN"/>
    <property type="match status" value="1"/>
</dbReference>
<feature type="transmembrane region" description="Helical" evidence="7">
    <location>
        <begin position="199"/>
        <end position="224"/>
    </location>
</feature>
<evidence type="ECO:0000256" key="5">
    <source>
        <dbReference type="ARBA" id="ARBA00022989"/>
    </source>
</evidence>
<evidence type="ECO:0000256" key="6">
    <source>
        <dbReference type="ARBA" id="ARBA00023136"/>
    </source>
</evidence>
<dbReference type="Gene3D" id="1.10.3720.10">
    <property type="entry name" value="MetI-like"/>
    <property type="match status" value="1"/>
</dbReference>
<evidence type="ECO:0000259" key="8">
    <source>
        <dbReference type="PROSITE" id="PS50928"/>
    </source>
</evidence>
<feature type="transmembrane region" description="Helical" evidence="7">
    <location>
        <begin position="118"/>
        <end position="138"/>
    </location>
</feature>
<keyword evidence="10" id="KW-1185">Reference proteome</keyword>
<evidence type="ECO:0000313" key="9">
    <source>
        <dbReference type="EMBL" id="NOU97372.1"/>
    </source>
</evidence>
<protein>
    <submittedName>
        <fullName evidence="9">ABC transporter permease subunit</fullName>
    </submittedName>
</protein>
<dbReference type="InterPro" id="IPR051393">
    <property type="entry name" value="ABC_transporter_permease"/>
</dbReference>
<dbReference type="EMBL" id="WHOD01000109">
    <property type="protein sequence ID" value="NOU97372.1"/>
    <property type="molecule type" value="Genomic_DNA"/>
</dbReference>
<evidence type="ECO:0000313" key="10">
    <source>
        <dbReference type="Proteomes" id="UP000641588"/>
    </source>
</evidence>
<feature type="transmembrane region" description="Helical" evidence="7">
    <location>
        <begin position="245"/>
        <end position="269"/>
    </location>
</feature>
<gene>
    <name evidence="9" type="ORF">GC093_29690</name>
</gene>
<sequence length="336" mass="37614">MFLLFQLLIIRSITKQQEVIDLKQALIENPAGIVSKKLLQHSRKRSHSGDAWAGFFFTAPMLITTTILTIIPILLSGIISFTDWNFISGLDSIKSVGFENYQKLFHDENFIQSMKNNIALMAVVPVSLFLSLVLAVLINKATYFKTFFKVVYFMPFISSFVAVAVLWRVLFHPTNGPINGFLKSIGIDSPPLWLADTHYALLSVMIIMVWSSLGFNMIIFMAGLQNIPKDLYEAADIDGASPIRQFFSITLQMLSPTTFFLLITGLVASFKAFDLIMILTNGGPAGSTSVIVFYLYETAFINLKSGYASAMGIVLLLFILVITLIQWVGQKKWVNY</sequence>
<evidence type="ECO:0000256" key="1">
    <source>
        <dbReference type="ARBA" id="ARBA00004651"/>
    </source>
</evidence>
<dbReference type="Pfam" id="PF00528">
    <property type="entry name" value="BPD_transp_1"/>
    <property type="match status" value="1"/>
</dbReference>
<feature type="transmembrane region" description="Helical" evidence="7">
    <location>
        <begin position="150"/>
        <end position="170"/>
    </location>
</feature>
<accession>A0A972K5S7</accession>
<dbReference type="InterPro" id="IPR000515">
    <property type="entry name" value="MetI-like"/>
</dbReference>
<keyword evidence="3" id="KW-1003">Cell membrane</keyword>
<keyword evidence="2 7" id="KW-0813">Transport</keyword>
<feature type="domain" description="ABC transmembrane type-1" evidence="8">
    <location>
        <begin position="113"/>
        <end position="326"/>
    </location>
</feature>
<feature type="transmembrane region" description="Helical" evidence="7">
    <location>
        <begin position="51"/>
        <end position="75"/>
    </location>
</feature>
<feature type="transmembrane region" description="Helical" evidence="7">
    <location>
        <begin position="308"/>
        <end position="329"/>
    </location>
</feature>
<dbReference type="CDD" id="cd06261">
    <property type="entry name" value="TM_PBP2"/>
    <property type="match status" value="1"/>
</dbReference>
<organism evidence="9 10">
    <name type="scientific">Paenibacillus foliorum</name>
    <dbReference type="NCBI Taxonomy" id="2654974"/>
    <lineage>
        <taxon>Bacteria</taxon>
        <taxon>Bacillati</taxon>
        <taxon>Bacillota</taxon>
        <taxon>Bacilli</taxon>
        <taxon>Bacillales</taxon>
        <taxon>Paenibacillaceae</taxon>
        <taxon>Paenibacillus</taxon>
    </lineage>
</organism>
<comment type="caution">
    <text evidence="9">The sequence shown here is derived from an EMBL/GenBank/DDBJ whole genome shotgun (WGS) entry which is preliminary data.</text>
</comment>